<feature type="region of interest" description="Disordered" evidence="2">
    <location>
        <begin position="1"/>
        <end position="22"/>
    </location>
</feature>
<name>A0A5N6ZG46_9EURO</name>
<dbReference type="InterPro" id="IPR023780">
    <property type="entry name" value="Chromo_domain"/>
</dbReference>
<dbReference type="OrthoDB" id="1918685at2759"/>
<dbReference type="AlphaFoldDB" id="A0A5N6ZG46"/>
<evidence type="ECO:0000313" key="5">
    <source>
        <dbReference type="Proteomes" id="UP000327118"/>
    </source>
</evidence>
<dbReference type="Proteomes" id="UP000327118">
    <property type="component" value="Unassembled WGS sequence"/>
</dbReference>
<dbReference type="PROSITE" id="PS50013">
    <property type="entry name" value="CHROMO_2"/>
    <property type="match status" value="1"/>
</dbReference>
<dbReference type="InterPro" id="IPR016197">
    <property type="entry name" value="Chromo-like_dom_sf"/>
</dbReference>
<sequence length="985" mass="111573">MTDASDDDISLTSTVPSPPKENYYVDTIHAERQTSHGIEYLVGWEDYPIERSSWETASQFDDDQTLLDWDEKKREILAGRRPEFDLTDFNKRILKAEQVHQERKRRRHAKRERLAKERLEQPNTESSIDFKGFDDAARLCPQAADVHSNKGINRSQIVPGRSQLYGDGPARPHLVGFGTGLGGQIRARPRRSYDFDPAATPKRFKNLSTKNRCQKARAYEPAPDISKLELIRPSMWPSTSAAHGARPGPQPITTINGPQLGESLTKKCNGASGIDMSVSQPQTPLLTDSHSPKHASPDTCDPDYLPDLSLDLDLPQRRPGPKAIWIKRGNYFVNPGELLCTLYYGPDKKEIGETRLCGLDTIRRNRFMRTKKGRQLEIWFQYLCNLTDYNILCQKTTNEKFWNGWIEGFDESEPGIYKFGEELKRRNLVAICIPEIKNHDVLLAYPPTSEDFGFLNGQFSGPSNVFLHTAVRSPLGPIQYVFGNQNRLKHGHLTEVNTWAVNSSQSNPTILANKQLEDLENSSEQVVRNKDNEPLIVQAPNASKGLISHSGTITITPQTTKITSRDSIPTHQKIPPDTDPMDIDQSLQDPMTAASSAKTQPTLATQLAVNLVSLFEERFGMTFDTLATVAEKGRLAGSFCVLSPLGSGGIEQQCQLLVEFLKAHRTDKYKAIIYSNHTDDDWEKFTQAKSGVVLIHEDFLDYYKLPNLYKICRQTFSFWSFSLTRESGDDRPHFQRMLPIGGVALITEDFMLHDPKSTVVILSWFAEYAKSRYPGTWKLMFRPDILNWLLRQVDTVENSKYLWLAMYHLILQIIACGDTKTGDMLTGAETGYTSSPIISPSKLPLYGSRTENDNPDIPKGLTQTERNADHLIEFFAGWALVNCYQFRKFYALTSVGPFQRWDEWQHLEIRVDSAAFMKSLEIDYTMHWEKLKHSIATSKSHSEMRPQPPFTPQTPKAGSSSESAASNVPFSYCPPTILQYPQPYQ</sequence>
<accession>A0A5N6ZG46</accession>
<dbReference type="CDD" id="cd18966">
    <property type="entry name" value="chromodomain"/>
    <property type="match status" value="1"/>
</dbReference>
<feature type="compositionally biased region" description="Polar residues" evidence="2">
    <location>
        <begin position="953"/>
        <end position="969"/>
    </location>
</feature>
<evidence type="ECO:0000256" key="2">
    <source>
        <dbReference type="SAM" id="MobiDB-lite"/>
    </source>
</evidence>
<gene>
    <name evidence="4" type="ORF">BDV28DRAFT_144963</name>
</gene>
<dbReference type="EMBL" id="ML739036">
    <property type="protein sequence ID" value="KAE8356637.1"/>
    <property type="molecule type" value="Genomic_DNA"/>
</dbReference>
<feature type="domain" description="Chromo" evidence="3">
    <location>
        <begin position="23"/>
        <end position="81"/>
    </location>
</feature>
<protein>
    <recommendedName>
        <fullName evidence="3">Chromo domain-containing protein</fullName>
    </recommendedName>
</protein>
<reference evidence="5" key="1">
    <citation type="submission" date="2019-04" db="EMBL/GenBank/DDBJ databases">
        <title>Friends and foes A comparative genomics studyof 23 Aspergillus species from section Flavi.</title>
        <authorList>
            <consortium name="DOE Joint Genome Institute"/>
            <person name="Kjaerbolling I."/>
            <person name="Vesth T."/>
            <person name="Frisvad J.C."/>
            <person name="Nybo J.L."/>
            <person name="Theobald S."/>
            <person name="Kildgaard S."/>
            <person name="Isbrandt T."/>
            <person name="Kuo A."/>
            <person name="Sato A."/>
            <person name="Lyhne E.K."/>
            <person name="Kogle M.E."/>
            <person name="Wiebenga A."/>
            <person name="Kun R.S."/>
            <person name="Lubbers R.J."/>
            <person name="Makela M.R."/>
            <person name="Barry K."/>
            <person name="Chovatia M."/>
            <person name="Clum A."/>
            <person name="Daum C."/>
            <person name="Haridas S."/>
            <person name="He G."/>
            <person name="LaButti K."/>
            <person name="Lipzen A."/>
            <person name="Mondo S."/>
            <person name="Riley R."/>
            <person name="Salamov A."/>
            <person name="Simmons B.A."/>
            <person name="Magnuson J.K."/>
            <person name="Henrissat B."/>
            <person name="Mortensen U.H."/>
            <person name="Larsen T.O."/>
            <person name="Devries R.P."/>
            <person name="Grigoriev I.V."/>
            <person name="Machida M."/>
            <person name="Baker S.E."/>
            <person name="Andersen M.R."/>
        </authorList>
    </citation>
    <scope>NUCLEOTIDE SEQUENCE [LARGE SCALE GENOMIC DNA]</scope>
    <source>
        <strain evidence="5">CBS 553.77</strain>
    </source>
</reference>
<dbReference type="SUPFAM" id="SSF54160">
    <property type="entry name" value="Chromo domain-like"/>
    <property type="match status" value="1"/>
</dbReference>
<evidence type="ECO:0000313" key="4">
    <source>
        <dbReference type="EMBL" id="KAE8356637.1"/>
    </source>
</evidence>
<feature type="compositionally biased region" description="Basic residues" evidence="2">
    <location>
        <begin position="102"/>
        <end position="111"/>
    </location>
</feature>
<proteinExistence type="predicted"/>
<feature type="compositionally biased region" description="Polar residues" evidence="2">
    <location>
        <begin position="277"/>
        <end position="289"/>
    </location>
</feature>
<dbReference type="Pfam" id="PF00385">
    <property type="entry name" value="Chromo"/>
    <property type="match status" value="1"/>
</dbReference>
<organism evidence="4 5">
    <name type="scientific">Aspergillus coremiiformis</name>
    <dbReference type="NCBI Taxonomy" id="138285"/>
    <lineage>
        <taxon>Eukaryota</taxon>
        <taxon>Fungi</taxon>
        <taxon>Dikarya</taxon>
        <taxon>Ascomycota</taxon>
        <taxon>Pezizomycotina</taxon>
        <taxon>Eurotiomycetes</taxon>
        <taxon>Eurotiomycetidae</taxon>
        <taxon>Eurotiales</taxon>
        <taxon>Aspergillaceae</taxon>
        <taxon>Aspergillus</taxon>
        <taxon>Aspergillus subgen. Circumdati</taxon>
    </lineage>
</organism>
<feature type="region of interest" description="Disordered" evidence="2">
    <location>
        <begin position="100"/>
        <end position="127"/>
    </location>
</feature>
<evidence type="ECO:0000256" key="1">
    <source>
        <dbReference type="ARBA" id="ARBA00011353"/>
    </source>
</evidence>
<dbReference type="Gene3D" id="2.40.50.40">
    <property type="match status" value="1"/>
</dbReference>
<dbReference type="GO" id="GO:0006338">
    <property type="term" value="P:chromatin remodeling"/>
    <property type="evidence" value="ECO:0007669"/>
    <property type="project" value="UniProtKB-ARBA"/>
</dbReference>
<dbReference type="InterPro" id="IPR000953">
    <property type="entry name" value="Chromo/chromo_shadow_dom"/>
</dbReference>
<feature type="region of interest" description="Disordered" evidence="2">
    <location>
        <begin position="560"/>
        <end position="580"/>
    </location>
</feature>
<comment type="subunit">
    <text evidence="1">Component of the NuA4 histone acetyltransferase complex.</text>
</comment>
<feature type="region of interest" description="Disordered" evidence="2">
    <location>
        <begin position="937"/>
        <end position="985"/>
    </location>
</feature>
<keyword evidence="5" id="KW-1185">Reference proteome</keyword>
<feature type="region of interest" description="Disordered" evidence="2">
    <location>
        <begin position="237"/>
        <end position="300"/>
    </location>
</feature>
<evidence type="ECO:0000259" key="3">
    <source>
        <dbReference type="PROSITE" id="PS50013"/>
    </source>
</evidence>